<keyword evidence="1" id="KW-0472">Membrane</keyword>
<keyword evidence="1" id="KW-1133">Transmembrane helix</keyword>
<feature type="transmembrane region" description="Helical" evidence="1">
    <location>
        <begin position="275"/>
        <end position="295"/>
    </location>
</feature>
<feature type="transmembrane region" description="Helical" evidence="1">
    <location>
        <begin position="21"/>
        <end position="43"/>
    </location>
</feature>
<organism evidence="2 3">
    <name type="scientific">Actinomyces ruminicola</name>
    <dbReference type="NCBI Taxonomy" id="332524"/>
    <lineage>
        <taxon>Bacteria</taxon>
        <taxon>Bacillati</taxon>
        <taxon>Actinomycetota</taxon>
        <taxon>Actinomycetes</taxon>
        <taxon>Actinomycetales</taxon>
        <taxon>Actinomycetaceae</taxon>
        <taxon>Actinomyces</taxon>
    </lineage>
</organism>
<dbReference type="Proteomes" id="UP000199671">
    <property type="component" value="Unassembled WGS sequence"/>
</dbReference>
<evidence type="ECO:0000313" key="2">
    <source>
        <dbReference type="EMBL" id="SDN18775.1"/>
    </source>
</evidence>
<dbReference type="OrthoDB" id="3260635at2"/>
<protein>
    <submittedName>
        <fullName evidence="2">Uncharacterized protein</fullName>
    </submittedName>
</protein>
<reference evidence="2 3" key="1">
    <citation type="submission" date="2016-10" db="EMBL/GenBank/DDBJ databases">
        <authorList>
            <person name="de Groot N.N."/>
        </authorList>
    </citation>
    <scope>NUCLEOTIDE SEQUENCE [LARGE SCALE GENOMIC DNA]</scope>
    <source>
        <strain evidence="2 3">KPR-7B</strain>
    </source>
</reference>
<feature type="transmembrane region" description="Helical" evidence="1">
    <location>
        <begin position="247"/>
        <end position="269"/>
    </location>
</feature>
<feature type="transmembrane region" description="Helical" evidence="1">
    <location>
        <begin position="138"/>
        <end position="160"/>
    </location>
</feature>
<feature type="transmembrane region" description="Helical" evidence="1">
    <location>
        <begin position="172"/>
        <end position="191"/>
    </location>
</feature>
<accession>A0A1G9ZC87</accession>
<feature type="transmembrane region" description="Helical" evidence="1">
    <location>
        <begin position="79"/>
        <end position="100"/>
    </location>
</feature>
<evidence type="ECO:0000313" key="3">
    <source>
        <dbReference type="Proteomes" id="UP000199671"/>
    </source>
</evidence>
<dbReference type="EMBL" id="FNHU01000017">
    <property type="protein sequence ID" value="SDN18775.1"/>
    <property type="molecule type" value="Genomic_DNA"/>
</dbReference>
<sequence>MAGTGRSQWVKPRRIHGEGGSGLIWLASLSIALIVVIAGAGLLSFPAGAPHEAINQYGESIRMWGGGVYEHDSYFKATIFIGTDCAWLLVVAPFAVKAVADYRGRGDMGSRINLLAFFSLALYYAVSMSFGATFNELHLLYTALLSLSFFGTATLSLSLLRERPEDFEYATPKGAVAFLAITGSALLAAWLPDIIGAYLTSGALDLIEVYTTEVTYVVDMGIIAPLMFLTIGHLRRRTFTGYVLLRLLLRVCVGVGVVLLFQTVVQVLAHVDLPVQAVISKTAVFVVLALCAVLIDMKMHVTEKATDAG</sequence>
<feature type="transmembrane region" description="Helical" evidence="1">
    <location>
        <begin position="214"/>
        <end position="235"/>
    </location>
</feature>
<feature type="transmembrane region" description="Helical" evidence="1">
    <location>
        <begin position="112"/>
        <end position="132"/>
    </location>
</feature>
<dbReference type="AlphaFoldDB" id="A0A1G9ZC87"/>
<proteinExistence type="predicted"/>
<gene>
    <name evidence="2" type="ORF">SAMN04487766_1172</name>
</gene>
<name>A0A1G9ZC87_9ACTO</name>
<evidence type="ECO:0000256" key="1">
    <source>
        <dbReference type="SAM" id="Phobius"/>
    </source>
</evidence>
<dbReference type="RefSeq" id="WP_092612459.1">
    <property type="nucleotide sequence ID" value="NZ_FNHU01000017.1"/>
</dbReference>
<keyword evidence="1" id="KW-0812">Transmembrane</keyword>